<dbReference type="EMBL" id="JBHSWH010000001">
    <property type="protein sequence ID" value="MFC6704742.1"/>
    <property type="molecule type" value="Genomic_DNA"/>
</dbReference>
<dbReference type="RefSeq" id="WP_382399251.1">
    <property type="nucleotide sequence ID" value="NZ_JBHSWH010000001.1"/>
</dbReference>
<accession>A0ABW2AD41</accession>
<protein>
    <recommendedName>
        <fullName evidence="2">Antitoxin</fullName>
    </recommendedName>
</protein>
<sequence length="75" mass="8376">MSARDFNRDVSAAKRAADHGPVVITDRGRAAYVLLSASKYEQLTDKRSIVDWLQTNDDIEFEPARLTSLPRAADL</sequence>
<evidence type="ECO:0000256" key="2">
    <source>
        <dbReference type="RuleBase" id="RU362080"/>
    </source>
</evidence>
<name>A0ABW2AD41_9MICO</name>
<dbReference type="SUPFAM" id="SSF143120">
    <property type="entry name" value="YefM-like"/>
    <property type="match status" value="1"/>
</dbReference>
<gene>
    <name evidence="3" type="ORF">ACFQDH_05550</name>
</gene>
<dbReference type="InterPro" id="IPR006442">
    <property type="entry name" value="Antitoxin_Phd/YefM"/>
</dbReference>
<dbReference type="InterPro" id="IPR036165">
    <property type="entry name" value="YefM-like_sf"/>
</dbReference>
<evidence type="ECO:0000256" key="1">
    <source>
        <dbReference type="ARBA" id="ARBA00009981"/>
    </source>
</evidence>
<dbReference type="Gene3D" id="3.40.1620.10">
    <property type="entry name" value="YefM-like domain"/>
    <property type="match status" value="1"/>
</dbReference>
<dbReference type="Pfam" id="PF02604">
    <property type="entry name" value="PhdYeFM_antitox"/>
    <property type="match status" value="1"/>
</dbReference>
<reference evidence="4" key="1">
    <citation type="journal article" date="2019" name="Int. J. Syst. Evol. Microbiol.">
        <title>The Global Catalogue of Microorganisms (GCM) 10K type strain sequencing project: providing services to taxonomists for standard genome sequencing and annotation.</title>
        <authorList>
            <consortium name="The Broad Institute Genomics Platform"/>
            <consortium name="The Broad Institute Genome Sequencing Center for Infectious Disease"/>
            <person name="Wu L."/>
            <person name="Ma J."/>
        </authorList>
    </citation>
    <scope>NUCLEOTIDE SEQUENCE [LARGE SCALE GENOMIC DNA]</scope>
    <source>
        <strain evidence="4">CCUG 58127</strain>
    </source>
</reference>
<evidence type="ECO:0000313" key="4">
    <source>
        <dbReference type="Proteomes" id="UP001596298"/>
    </source>
</evidence>
<comment type="caution">
    <text evidence="3">The sequence shown here is derived from an EMBL/GenBank/DDBJ whole genome shotgun (WGS) entry which is preliminary data.</text>
</comment>
<keyword evidence="4" id="KW-1185">Reference proteome</keyword>
<organism evidence="3 4">
    <name type="scientific">Flexivirga alba</name>
    <dbReference type="NCBI Taxonomy" id="702742"/>
    <lineage>
        <taxon>Bacteria</taxon>
        <taxon>Bacillati</taxon>
        <taxon>Actinomycetota</taxon>
        <taxon>Actinomycetes</taxon>
        <taxon>Micrococcales</taxon>
        <taxon>Dermacoccaceae</taxon>
        <taxon>Flexivirga</taxon>
    </lineage>
</organism>
<proteinExistence type="inferred from homology"/>
<evidence type="ECO:0000313" key="3">
    <source>
        <dbReference type="EMBL" id="MFC6704742.1"/>
    </source>
</evidence>
<dbReference type="NCBIfam" id="TIGR01552">
    <property type="entry name" value="phd_fam"/>
    <property type="match status" value="1"/>
</dbReference>
<comment type="similarity">
    <text evidence="1 2">Belongs to the phD/YefM antitoxin family.</text>
</comment>
<comment type="function">
    <text evidence="2">Antitoxin component of a type II toxin-antitoxin (TA) system.</text>
</comment>
<dbReference type="Proteomes" id="UP001596298">
    <property type="component" value="Unassembled WGS sequence"/>
</dbReference>